<dbReference type="EMBL" id="HG792015">
    <property type="protein sequence ID" value="CDM28620.1"/>
    <property type="molecule type" value="Genomic_DNA"/>
</dbReference>
<feature type="region of interest" description="Disordered" evidence="2">
    <location>
        <begin position="1"/>
        <end position="25"/>
    </location>
</feature>
<dbReference type="Proteomes" id="UP000030686">
    <property type="component" value="Unassembled WGS sequence"/>
</dbReference>
<keyword evidence="4" id="KW-1185">Reference proteome</keyword>
<gene>
    <name evidence="3" type="ORF">PROQFM164_S01g002431</name>
</gene>
<evidence type="ECO:0000313" key="3">
    <source>
        <dbReference type="EMBL" id="CDM28620.1"/>
    </source>
</evidence>
<dbReference type="OrthoDB" id="412788at2759"/>
<comment type="similarity">
    <text evidence="1">Belongs to the asaB hydroxylase/desaturase family.</text>
</comment>
<dbReference type="NCBIfam" id="NF041278">
    <property type="entry name" value="CmcJ_NvfI_EfuI"/>
    <property type="match status" value="1"/>
</dbReference>
<evidence type="ECO:0000313" key="4">
    <source>
        <dbReference type="Proteomes" id="UP000030686"/>
    </source>
</evidence>
<dbReference type="GO" id="GO:0016491">
    <property type="term" value="F:oxidoreductase activity"/>
    <property type="evidence" value="ECO:0007669"/>
    <property type="project" value="InterPro"/>
</dbReference>
<name>W6PXE3_PENRF</name>
<proteinExistence type="inferred from homology"/>
<accession>W6PXE3</accession>
<evidence type="ECO:0000256" key="2">
    <source>
        <dbReference type="SAM" id="MobiDB-lite"/>
    </source>
</evidence>
<evidence type="ECO:0000256" key="1">
    <source>
        <dbReference type="ARBA" id="ARBA00023604"/>
    </source>
</evidence>
<dbReference type="AlphaFoldDB" id="W6PXE3"/>
<protein>
    <submittedName>
        <fullName evidence="3">Genomic scaffold, ProqFM164S01</fullName>
    </submittedName>
</protein>
<feature type="compositionally biased region" description="Polar residues" evidence="2">
    <location>
        <begin position="1"/>
        <end position="15"/>
    </location>
</feature>
<dbReference type="InterPro" id="IPR044053">
    <property type="entry name" value="AsaB-like"/>
</dbReference>
<dbReference type="PANTHER" id="PTHR34598">
    <property type="entry name" value="BLL6449 PROTEIN"/>
    <property type="match status" value="1"/>
</dbReference>
<dbReference type="STRING" id="1365484.W6PXE3"/>
<organism evidence="3 4">
    <name type="scientific">Penicillium roqueforti (strain FM164)</name>
    <dbReference type="NCBI Taxonomy" id="1365484"/>
    <lineage>
        <taxon>Eukaryota</taxon>
        <taxon>Fungi</taxon>
        <taxon>Dikarya</taxon>
        <taxon>Ascomycota</taxon>
        <taxon>Pezizomycotina</taxon>
        <taxon>Eurotiomycetes</taxon>
        <taxon>Eurotiomycetidae</taxon>
        <taxon>Eurotiales</taxon>
        <taxon>Aspergillaceae</taxon>
        <taxon>Penicillium</taxon>
    </lineage>
</organism>
<dbReference type="PANTHER" id="PTHR34598:SF1">
    <property type="entry name" value="PUTATIVE (AFU_ORTHOLOGUE AFUA_3G13140)-RELATED"/>
    <property type="match status" value="1"/>
</dbReference>
<reference evidence="3" key="1">
    <citation type="journal article" date="2014" name="Nat. Commun.">
        <title>Multiple recent horizontal transfers of a large genomic region in cheese making fungi.</title>
        <authorList>
            <person name="Cheeseman K."/>
            <person name="Ropars J."/>
            <person name="Renault P."/>
            <person name="Dupont J."/>
            <person name="Gouzy J."/>
            <person name="Branca A."/>
            <person name="Abraham A.L."/>
            <person name="Ceppi M."/>
            <person name="Conseiller E."/>
            <person name="Debuchy R."/>
            <person name="Malagnac F."/>
            <person name="Goarin A."/>
            <person name="Silar P."/>
            <person name="Lacoste S."/>
            <person name="Sallet E."/>
            <person name="Bensimon A."/>
            <person name="Giraud T."/>
            <person name="Brygoo Y."/>
        </authorList>
    </citation>
    <scope>NUCLEOTIDE SEQUENCE [LARGE SCALE GENOMIC DNA]</scope>
    <source>
        <strain evidence="3">FM164</strain>
    </source>
</reference>
<sequence length="297" mass="33161">MTTTQTPPVSAQNQGALPPPPRGDITTPLLFSRQFPPDETPYMYIKCPPPEGVPYTNIRGEPSMVTVQDLRGKESSVNLDYDSIHIVQGVPISKTNFDNEEDIRKNYYPLVEQQILANVPGATKVHIFRHGIRHTKNFPVPYNPPALIAHLDHTGDAVVDRVRYHLDEEEAEKLLLGRYRVIHFWQPLNGTVYTCPLAIASSATVKDEDIVTMVSHLKDFSEDFGAPIYRDHQKWYYLSGVGADEAIMLQIFDSYGSKPGSGVKGGRAVHVAFKDPRTPPNAPDRWSIETSALVFGP</sequence>